<accession>A0A858NND8</accession>
<dbReference type="Proteomes" id="UP000671877">
    <property type="component" value="Segment"/>
</dbReference>
<organism evidence="1 2">
    <name type="scientific">Xanthomonas phage FoX5</name>
    <dbReference type="NCBI Taxonomy" id="2723901"/>
    <lineage>
        <taxon>Viruses</taxon>
        <taxon>Duplodnaviria</taxon>
        <taxon>Heunggongvirae</taxon>
        <taxon>Uroviricota</taxon>
        <taxon>Caudoviricetes</taxon>
        <taxon>Foxunavirus</taxon>
        <taxon>Foxunavirus fox5</taxon>
    </lineage>
</organism>
<evidence type="ECO:0000313" key="1">
    <source>
        <dbReference type="EMBL" id="QJB22029.1"/>
    </source>
</evidence>
<gene>
    <name evidence="1" type="ORF">XccvBFoX5_gp51</name>
</gene>
<proteinExistence type="predicted"/>
<evidence type="ECO:0008006" key="3">
    <source>
        <dbReference type="Google" id="ProtNLM"/>
    </source>
</evidence>
<protein>
    <recommendedName>
        <fullName evidence="3">DNA-binding protein</fullName>
    </recommendedName>
</protein>
<reference evidence="1 2" key="1">
    <citation type="submission" date="2020-03" db="EMBL/GenBank/DDBJ databases">
        <title>Development of an integrated pest management strategy to control Xanthomonas campestris pv. campestris by using bacteriophages.</title>
        <authorList>
            <person name="Holtappels D."/>
            <person name="Rombouts S."/>
            <person name="Lavigne R."/>
            <person name="Wagemans J."/>
        </authorList>
    </citation>
    <scope>NUCLEOTIDE SEQUENCE [LARGE SCALE GENOMIC DNA]</scope>
</reference>
<evidence type="ECO:0000313" key="2">
    <source>
        <dbReference type="Proteomes" id="UP000671877"/>
    </source>
</evidence>
<keyword evidence="2" id="KW-1185">Reference proteome</keyword>
<dbReference type="EMBL" id="MT161384">
    <property type="protein sequence ID" value="QJB22029.1"/>
    <property type="molecule type" value="Genomic_DNA"/>
</dbReference>
<sequence>MHPRTEQLNKLMRDYSVTASEVGELINRKTHTVNVWRGCTKDRIIPDHTLEVLRIRLAERAVKA</sequence>
<name>A0A858NND8_9CAUD</name>